<sequence length="280" mass="32725">MKVGLITCEKLPKLTRSDQLLIPKFLREGIHAEPVVWSDKAVDWKRYDHVIIRSCWDYHERAEAFIKWLIEMKALGISMMNPVDVILANHDKIYLRQLEQKGISIVPTIWLEKVQRDYICKKLEERGWKKAVLKPVISASAFHTYLLNGYEDIPALPKVDHLQFMLQEFQNEIEQEGEWSIIFFNKEFSHAVLKKPGTGDFRVQREFGGSYQLKYPGNTIVDQAGKILDHYSQPILYARIDGIIRNNEFILMEIELIEPELFLSDVSLQKRFVKSFVGML</sequence>
<comment type="caution">
    <text evidence="1">The sequence shown here is derived from an EMBL/GenBank/DDBJ whole genome shotgun (WGS) entry which is preliminary data.</text>
</comment>
<accession>A0ABT8KNS4</accession>
<evidence type="ECO:0008006" key="3">
    <source>
        <dbReference type="Google" id="ProtNLM"/>
    </source>
</evidence>
<dbReference type="EMBL" id="JAUJEA010000004">
    <property type="protein sequence ID" value="MDN5202361.1"/>
    <property type="molecule type" value="Genomic_DNA"/>
</dbReference>
<dbReference type="PANTHER" id="PTHR39217">
    <property type="match status" value="1"/>
</dbReference>
<dbReference type="InterPro" id="IPR053191">
    <property type="entry name" value="DcsG_Biosynth_Enzyme"/>
</dbReference>
<keyword evidence="2" id="KW-1185">Reference proteome</keyword>
<dbReference type="PANTHER" id="PTHR39217:SF1">
    <property type="entry name" value="GLUTATHIONE SYNTHETASE"/>
    <property type="match status" value="1"/>
</dbReference>
<evidence type="ECO:0000313" key="2">
    <source>
        <dbReference type="Proteomes" id="UP001172082"/>
    </source>
</evidence>
<organism evidence="1 2">
    <name type="scientific">Splendidivirga corallicola</name>
    <dbReference type="NCBI Taxonomy" id="3051826"/>
    <lineage>
        <taxon>Bacteria</taxon>
        <taxon>Pseudomonadati</taxon>
        <taxon>Bacteroidota</taxon>
        <taxon>Cytophagia</taxon>
        <taxon>Cytophagales</taxon>
        <taxon>Splendidivirgaceae</taxon>
        <taxon>Splendidivirga</taxon>
    </lineage>
</organism>
<evidence type="ECO:0000313" key="1">
    <source>
        <dbReference type="EMBL" id="MDN5202361.1"/>
    </source>
</evidence>
<name>A0ABT8KNS4_9BACT</name>
<proteinExistence type="predicted"/>
<reference evidence="1" key="1">
    <citation type="submission" date="2023-06" db="EMBL/GenBank/DDBJ databases">
        <title>Genomic of Parafulvivirga corallium.</title>
        <authorList>
            <person name="Wang G."/>
        </authorList>
    </citation>
    <scope>NUCLEOTIDE SEQUENCE</scope>
    <source>
        <strain evidence="1">BMA10</strain>
    </source>
</reference>
<dbReference type="RefSeq" id="WP_346752386.1">
    <property type="nucleotide sequence ID" value="NZ_JAUJEA010000004.1"/>
</dbReference>
<protein>
    <recommendedName>
        <fullName evidence="3">Prokaryotic glutathione synthetase ATP-binding domain-containing protein</fullName>
    </recommendedName>
</protein>
<dbReference type="Proteomes" id="UP001172082">
    <property type="component" value="Unassembled WGS sequence"/>
</dbReference>
<gene>
    <name evidence="1" type="ORF">QQ008_13325</name>
</gene>
<dbReference type="SUPFAM" id="SSF56059">
    <property type="entry name" value="Glutathione synthetase ATP-binding domain-like"/>
    <property type="match status" value="1"/>
</dbReference>